<gene>
    <name evidence="2" type="ORF">KV110_08580</name>
</gene>
<evidence type="ECO:0008006" key="4">
    <source>
        <dbReference type="Google" id="ProtNLM"/>
    </source>
</evidence>
<name>A0ABX8RU18_NOCIO</name>
<accession>A0ABX8RU18</accession>
<dbReference type="EMBL" id="CP078145">
    <property type="protein sequence ID" value="QXN93144.1"/>
    <property type="molecule type" value="Genomic_DNA"/>
</dbReference>
<reference evidence="2 3" key="1">
    <citation type="submission" date="2021-07" db="EMBL/GenBank/DDBJ databases">
        <title>Whole Genome Sequence of Nocardia Iowensis.</title>
        <authorList>
            <person name="Lamm A."/>
            <person name="Collins-Fairclough A.M."/>
            <person name="Bunk B."/>
            <person name="Sproer C."/>
        </authorList>
    </citation>
    <scope>NUCLEOTIDE SEQUENCE [LARGE SCALE GENOMIC DNA]</scope>
    <source>
        <strain evidence="2 3">NRRL 5646</strain>
    </source>
</reference>
<dbReference type="Proteomes" id="UP000694257">
    <property type="component" value="Chromosome"/>
</dbReference>
<evidence type="ECO:0000313" key="2">
    <source>
        <dbReference type="EMBL" id="QXN93144.1"/>
    </source>
</evidence>
<evidence type="ECO:0000313" key="3">
    <source>
        <dbReference type="Proteomes" id="UP000694257"/>
    </source>
</evidence>
<feature type="signal peptide" evidence="1">
    <location>
        <begin position="1"/>
        <end position="31"/>
    </location>
</feature>
<sequence length="179" mass="17903">MARRSRTATILAAVAPLATAMIFLPAAPAQAAEGDLSCSATLEFTFDPALRANGSSKVTISGDLTACSSPNGKHADLGSGRLQGTGSATATAGGLNPCRLLISVQGDGTIGWAPNGTSTFDWKITHDPHSGGIEFSANVTGGELNGDAVTLVEPGGTSNPGCDTEGLSTLSVQAQVAFN</sequence>
<protein>
    <recommendedName>
        <fullName evidence="4">Secreted protein</fullName>
    </recommendedName>
</protein>
<keyword evidence="3" id="KW-1185">Reference proteome</keyword>
<proteinExistence type="predicted"/>
<feature type="chain" id="PRO_5047388581" description="Secreted protein" evidence="1">
    <location>
        <begin position="32"/>
        <end position="179"/>
    </location>
</feature>
<evidence type="ECO:0000256" key="1">
    <source>
        <dbReference type="SAM" id="SignalP"/>
    </source>
</evidence>
<organism evidence="2 3">
    <name type="scientific">Nocardia iowensis</name>
    <dbReference type="NCBI Taxonomy" id="204891"/>
    <lineage>
        <taxon>Bacteria</taxon>
        <taxon>Bacillati</taxon>
        <taxon>Actinomycetota</taxon>
        <taxon>Actinomycetes</taxon>
        <taxon>Mycobacteriales</taxon>
        <taxon>Nocardiaceae</taxon>
        <taxon>Nocardia</taxon>
    </lineage>
</organism>
<keyword evidence="1" id="KW-0732">Signal</keyword>
<dbReference type="RefSeq" id="WP_218474939.1">
    <property type="nucleotide sequence ID" value="NZ_BAABJN010000001.1"/>
</dbReference>